<sequence>MEVVDPTMGTSTCSTPRMPVTKGRVNEKTCTVLRDTGCSSVLVKRGLIAGSVPYTGKTTVRLADGGEKSVPTASVYIDCAYFRGKTEVALLEAPLYDVIIGNVKRAKSPNIRVAQDDCPSGIPKTVTTVCGYKEKEVWTPEHDELGVTFRNFKAMQQGDIALGHVKRSARAGKVFHCGVRMQNRSWFTWKKGVLVRIFSSHETDHGKVLCQVVVPSVMRTNVMALVRHLAPKDMVETILILTNFYWPNLWRDVACYHQSCKDGYDLNQSKR</sequence>
<dbReference type="Proteomes" id="UP000762676">
    <property type="component" value="Unassembled WGS sequence"/>
</dbReference>
<dbReference type="PANTHER" id="PTHR46888">
    <property type="entry name" value="ZINC KNUCKLE DOMAINCONTAINING PROTEIN-RELATED"/>
    <property type="match status" value="1"/>
</dbReference>
<keyword evidence="3" id="KW-1185">Reference proteome</keyword>
<accession>A0AAV4IJR8</accession>
<comment type="caution">
    <text evidence="2">The sequence shown here is derived from an EMBL/GenBank/DDBJ whole genome shotgun (WGS) entry which is preliminary data.</text>
</comment>
<dbReference type="InterPro" id="IPR021109">
    <property type="entry name" value="Peptidase_aspartic_dom_sf"/>
</dbReference>
<evidence type="ECO:0000313" key="2">
    <source>
        <dbReference type="EMBL" id="GFS10679.1"/>
    </source>
</evidence>
<organism evidence="2 3">
    <name type="scientific">Elysia marginata</name>
    <dbReference type="NCBI Taxonomy" id="1093978"/>
    <lineage>
        <taxon>Eukaryota</taxon>
        <taxon>Metazoa</taxon>
        <taxon>Spiralia</taxon>
        <taxon>Lophotrochozoa</taxon>
        <taxon>Mollusca</taxon>
        <taxon>Gastropoda</taxon>
        <taxon>Heterobranchia</taxon>
        <taxon>Euthyneura</taxon>
        <taxon>Panpulmonata</taxon>
        <taxon>Sacoglossa</taxon>
        <taxon>Placobranchoidea</taxon>
        <taxon>Plakobranchidae</taxon>
        <taxon>Elysia</taxon>
    </lineage>
</organism>
<dbReference type="EMBL" id="BMAT01013347">
    <property type="protein sequence ID" value="GFS10679.1"/>
    <property type="molecule type" value="Genomic_DNA"/>
</dbReference>
<dbReference type="PANTHER" id="PTHR46888:SF1">
    <property type="entry name" value="RIBONUCLEASE H"/>
    <property type="match status" value="1"/>
</dbReference>
<evidence type="ECO:0008006" key="4">
    <source>
        <dbReference type="Google" id="ProtNLM"/>
    </source>
</evidence>
<proteinExistence type="predicted"/>
<dbReference type="SUPFAM" id="SSF50630">
    <property type="entry name" value="Acid proteases"/>
    <property type="match status" value="1"/>
</dbReference>
<protein>
    <recommendedName>
        <fullName evidence="4">Integrase zinc-binding domain-containing protein</fullName>
    </recommendedName>
</protein>
<dbReference type="AlphaFoldDB" id="A0AAV4IJR8"/>
<feature type="region of interest" description="Disordered" evidence="1">
    <location>
        <begin position="1"/>
        <end position="20"/>
    </location>
</feature>
<reference evidence="2 3" key="1">
    <citation type="journal article" date="2021" name="Elife">
        <title>Chloroplast acquisition without the gene transfer in kleptoplastic sea slugs, Plakobranchus ocellatus.</title>
        <authorList>
            <person name="Maeda T."/>
            <person name="Takahashi S."/>
            <person name="Yoshida T."/>
            <person name="Shimamura S."/>
            <person name="Takaki Y."/>
            <person name="Nagai Y."/>
            <person name="Toyoda A."/>
            <person name="Suzuki Y."/>
            <person name="Arimoto A."/>
            <person name="Ishii H."/>
            <person name="Satoh N."/>
            <person name="Nishiyama T."/>
            <person name="Hasebe M."/>
            <person name="Maruyama T."/>
            <person name="Minagawa J."/>
            <person name="Obokata J."/>
            <person name="Shigenobu S."/>
        </authorList>
    </citation>
    <scope>NUCLEOTIDE SEQUENCE [LARGE SCALE GENOMIC DNA]</scope>
</reference>
<evidence type="ECO:0000313" key="3">
    <source>
        <dbReference type="Proteomes" id="UP000762676"/>
    </source>
</evidence>
<name>A0AAV4IJR8_9GAST</name>
<evidence type="ECO:0000256" key="1">
    <source>
        <dbReference type="SAM" id="MobiDB-lite"/>
    </source>
</evidence>
<gene>
    <name evidence="2" type="ORF">ElyMa_006651900</name>
</gene>